<reference evidence="2" key="1">
    <citation type="submission" date="2021-07" db="EMBL/GenBank/DDBJ databases">
        <authorList>
            <person name="Branca A.L. A."/>
        </authorList>
    </citation>
    <scope>NUCLEOTIDE SEQUENCE</scope>
</reference>
<accession>A0A9W4I926</accession>
<sequence>MLFKMSSLALPRSPMEVELTLDQTEPAYTCQDTVSGEVILQTGSPADLSTIFLQLSGAATSRLTQSRRTETHSVCGKIPHVIECYKTGHWSNKPQITCPNIACWPKRKSHQLSKTPPSIGDSKSLAEIKYSLGVVVSGKSAVKKVSNCPLSPAIIQQRIALNSLLIIIKTRYIIFHSFSDPIPNHKPYKQNCFISINPHILDNDSPLSFKIDIELQNGPCLLLGNSIPLSITVTKLGHSRCKILLSAFQTMLVETTQVKAQGTPESSTSTRIVQSMANMNYPIGLEDAPTNSRVSLRDTIWAGSRLPPEITSSFEVCNIKRMYKLSLRLAFLVGQFKVTTFRQSSENSNFLSILWGQPQPQPLNNTLDSRSRRLYGFPFPYSFILFRCLFVHPLFV</sequence>
<dbReference type="OrthoDB" id="417891at2759"/>
<feature type="domain" description="Arrestin-like N-terminal" evidence="1">
    <location>
        <begin position="18"/>
        <end position="73"/>
    </location>
</feature>
<dbReference type="Gene3D" id="2.60.40.640">
    <property type="match status" value="1"/>
</dbReference>
<dbReference type="Proteomes" id="UP001153461">
    <property type="component" value="Unassembled WGS sequence"/>
</dbReference>
<gene>
    <name evidence="2" type="ORF">PNAL_LOCUS8905</name>
</gene>
<dbReference type="CDD" id="cd22952">
    <property type="entry name" value="ART10-like"/>
    <property type="match status" value="1"/>
</dbReference>
<comment type="caution">
    <text evidence="2">The sequence shown here is derived from an EMBL/GenBank/DDBJ whole genome shotgun (WGS) entry which is preliminary data.</text>
</comment>
<evidence type="ECO:0000313" key="2">
    <source>
        <dbReference type="EMBL" id="CAG8259098.1"/>
    </source>
</evidence>
<dbReference type="InterPro" id="IPR011021">
    <property type="entry name" value="Arrestin-like_N"/>
</dbReference>
<evidence type="ECO:0000313" key="3">
    <source>
        <dbReference type="Proteomes" id="UP001153461"/>
    </source>
</evidence>
<evidence type="ECO:0000259" key="1">
    <source>
        <dbReference type="Pfam" id="PF00339"/>
    </source>
</evidence>
<dbReference type="Pfam" id="PF00339">
    <property type="entry name" value="Arrestin_N"/>
    <property type="match status" value="1"/>
</dbReference>
<name>A0A9W4I926_PENNA</name>
<proteinExistence type="predicted"/>
<organism evidence="2 3">
    <name type="scientific">Penicillium nalgiovense</name>
    <dbReference type="NCBI Taxonomy" id="60175"/>
    <lineage>
        <taxon>Eukaryota</taxon>
        <taxon>Fungi</taxon>
        <taxon>Dikarya</taxon>
        <taxon>Ascomycota</taxon>
        <taxon>Pezizomycotina</taxon>
        <taxon>Eurotiomycetes</taxon>
        <taxon>Eurotiomycetidae</taxon>
        <taxon>Eurotiales</taxon>
        <taxon>Aspergillaceae</taxon>
        <taxon>Penicillium</taxon>
    </lineage>
</organism>
<protein>
    <recommendedName>
        <fullName evidence="1">Arrestin-like N-terminal domain-containing protein</fullName>
    </recommendedName>
</protein>
<dbReference type="AlphaFoldDB" id="A0A9W4I926"/>
<dbReference type="InterPro" id="IPR014752">
    <property type="entry name" value="Arrestin-like_C"/>
</dbReference>
<dbReference type="EMBL" id="CAJVNV010000610">
    <property type="protein sequence ID" value="CAG8259098.1"/>
    <property type="molecule type" value="Genomic_DNA"/>
</dbReference>